<gene>
    <name evidence="4" type="ORF">PCS_01270</name>
</gene>
<dbReference type="PANTHER" id="PTHR43352">
    <property type="entry name" value="ACETYL-COA SYNTHETASE"/>
    <property type="match status" value="1"/>
</dbReference>
<dbReference type="Gene3D" id="3.30.300.30">
    <property type="match status" value="1"/>
</dbReference>
<dbReference type="InterPro" id="IPR025110">
    <property type="entry name" value="AMP-bd_C"/>
</dbReference>
<comment type="caution">
    <text evidence="4">The sequence shown here is derived from an EMBL/GenBank/DDBJ whole genome shotgun (WGS) entry which is preliminary data.</text>
</comment>
<evidence type="ECO:0000256" key="1">
    <source>
        <dbReference type="ARBA" id="ARBA00022598"/>
    </source>
</evidence>
<evidence type="ECO:0000259" key="2">
    <source>
        <dbReference type="Pfam" id="PF00501"/>
    </source>
</evidence>
<proteinExistence type="predicted"/>
<name>M5PU56_DESAF</name>
<dbReference type="GO" id="GO:0016878">
    <property type="term" value="F:acid-thiol ligase activity"/>
    <property type="evidence" value="ECO:0007669"/>
    <property type="project" value="TreeGrafter"/>
</dbReference>
<dbReference type="AlphaFoldDB" id="M5PU56"/>
<feature type="domain" description="AMP-dependent synthetase/ligase" evidence="2">
    <location>
        <begin position="20"/>
        <end position="361"/>
    </location>
</feature>
<dbReference type="InterPro" id="IPR020845">
    <property type="entry name" value="AMP-binding_CS"/>
</dbReference>
<dbReference type="PROSITE" id="PS00455">
    <property type="entry name" value="AMP_BINDING"/>
    <property type="match status" value="1"/>
</dbReference>
<evidence type="ECO:0000259" key="3">
    <source>
        <dbReference type="Pfam" id="PF13193"/>
    </source>
</evidence>
<evidence type="ECO:0000313" key="4">
    <source>
        <dbReference type="EMBL" id="EMG37877.1"/>
    </source>
</evidence>
<accession>M5PU56</accession>
<dbReference type="PANTHER" id="PTHR43352:SF1">
    <property type="entry name" value="ANTHRANILATE--COA LIGASE"/>
    <property type="match status" value="1"/>
</dbReference>
<dbReference type="PATRIC" id="fig|1262666.3.peg.1290"/>
<dbReference type="EMBL" id="AOSV01000012">
    <property type="protein sequence ID" value="EMG37877.1"/>
    <property type="molecule type" value="Genomic_DNA"/>
</dbReference>
<dbReference type="Gene3D" id="3.40.50.12780">
    <property type="entry name" value="N-terminal domain of ligase-like"/>
    <property type="match status" value="1"/>
</dbReference>
<dbReference type="Pfam" id="PF00501">
    <property type="entry name" value="AMP-binding"/>
    <property type="match status" value="1"/>
</dbReference>
<protein>
    <submittedName>
        <fullName evidence="4">Acyl-CoA synthetase (AMP-forming)/AMP-acid ligase II</fullName>
    </submittedName>
</protein>
<dbReference type="SUPFAM" id="SSF56801">
    <property type="entry name" value="Acetyl-CoA synthetase-like"/>
    <property type="match status" value="1"/>
</dbReference>
<dbReference type="InterPro" id="IPR000873">
    <property type="entry name" value="AMP-dep_synth/lig_dom"/>
</dbReference>
<dbReference type="GO" id="GO:0044550">
    <property type="term" value="P:secondary metabolite biosynthetic process"/>
    <property type="evidence" value="ECO:0007669"/>
    <property type="project" value="TreeGrafter"/>
</dbReference>
<dbReference type="Proteomes" id="UP000011922">
    <property type="component" value="Unassembled WGS sequence"/>
</dbReference>
<sequence length="496" mass="52894">MATSVGRPANAAERLLESGLARTPGKAALIFDGSVTNYEQLARQAMAFGNLIKTKGIVPGDRVAILLPDCPAFVQTFLGAMLAGAVPVPMSPAAPREQLEFILGDSGARALVVEQGRTAISPFSGFTIQCGLAGVDARLDGSGFSPHVPAHDDLAFMLYTSGSTGKPKGVPHRHADLGVPLEAWGRPVLGITSDDVLLSASKLSFSYGLQMQLAVGLAAGATIVLHSGLSDGDSLLALMTEVRPTIFCAVPSVYALLTRTLFEPCDLSPLRLCVSSGEAMPAALHEAWRGLTGLEVVEGFGSTETFTTCMSNRSGHNRPGTMGTPVPGFDARIVDEQGREVAPGAEGRLQIRGPGIMLYYWNRPDSTAKSLLLGGWLDTGDRCVRASDGYRHLGRSDDLIRSGGQWVSPFPVEICLREHPAVADCAVAACRIQGLEYPGAFVVLRSQHPPHAELAGELRRHMAGRLPRHMCPVRVAFVEELPRTVTGKVQRHRLRQ</sequence>
<keyword evidence="1 4" id="KW-0436">Ligase</keyword>
<dbReference type="InterPro" id="IPR042099">
    <property type="entry name" value="ANL_N_sf"/>
</dbReference>
<reference evidence="4 5" key="1">
    <citation type="journal article" date="2013" name="Genome Announc.">
        <title>Draft Genome Sequence for Desulfovibrio africanus Strain PCS.</title>
        <authorList>
            <person name="Brown S.D."/>
            <person name="Utturkar S.M."/>
            <person name="Arkin A.P."/>
            <person name="Deutschbauer A.M."/>
            <person name="Elias D.A."/>
            <person name="Hazen T.C."/>
            <person name="Chakraborty R."/>
        </authorList>
    </citation>
    <scope>NUCLEOTIDE SEQUENCE [LARGE SCALE GENOMIC DNA]</scope>
    <source>
        <strain evidence="4 5">PCS</strain>
    </source>
</reference>
<feature type="domain" description="AMP-binding enzyme C-terminal" evidence="3">
    <location>
        <begin position="412"/>
        <end position="488"/>
    </location>
</feature>
<organism evidence="4 5">
    <name type="scientific">Desulfocurvibacter africanus PCS</name>
    <dbReference type="NCBI Taxonomy" id="1262666"/>
    <lineage>
        <taxon>Bacteria</taxon>
        <taxon>Pseudomonadati</taxon>
        <taxon>Thermodesulfobacteriota</taxon>
        <taxon>Desulfovibrionia</taxon>
        <taxon>Desulfovibrionales</taxon>
        <taxon>Desulfovibrionaceae</taxon>
        <taxon>Desulfocurvibacter</taxon>
    </lineage>
</organism>
<dbReference type="Pfam" id="PF13193">
    <property type="entry name" value="AMP-binding_C"/>
    <property type="match status" value="1"/>
</dbReference>
<dbReference type="RefSeq" id="WP_005985229.1">
    <property type="nucleotide sequence ID" value="NZ_AOSV01000012.1"/>
</dbReference>
<evidence type="ECO:0000313" key="5">
    <source>
        <dbReference type="Proteomes" id="UP000011922"/>
    </source>
</evidence>
<dbReference type="InterPro" id="IPR045851">
    <property type="entry name" value="AMP-bd_C_sf"/>
</dbReference>
<dbReference type="OrthoDB" id="9799237at2"/>